<feature type="chain" id="PRO_5025328908" evidence="1">
    <location>
        <begin position="28"/>
        <end position="229"/>
    </location>
</feature>
<dbReference type="NCBIfam" id="TIGR02595">
    <property type="entry name" value="PEP_CTERM"/>
    <property type="match status" value="1"/>
</dbReference>
<comment type="caution">
    <text evidence="3">The sequence shown here is derived from an EMBL/GenBank/DDBJ whole genome shotgun (WGS) entry which is preliminary data.</text>
</comment>
<dbReference type="AlphaFoldDB" id="A0A6B3NH55"/>
<evidence type="ECO:0000256" key="1">
    <source>
        <dbReference type="SAM" id="SignalP"/>
    </source>
</evidence>
<gene>
    <name evidence="3" type="ORF">F6J89_15365</name>
</gene>
<organism evidence="3">
    <name type="scientific">Symploca sp. SIO1C4</name>
    <dbReference type="NCBI Taxonomy" id="2607765"/>
    <lineage>
        <taxon>Bacteria</taxon>
        <taxon>Bacillati</taxon>
        <taxon>Cyanobacteriota</taxon>
        <taxon>Cyanophyceae</taxon>
        <taxon>Coleofasciculales</taxon>
        <taxon>Coleofasciculaceae</taxon>
        <taxon>Symploca</taxon>
    </lineage>
</organism>
<sequence length="229" mass="24602">MNKLWTVPVLSLAFTCGQMVASSSAMAYNFFRAYLSGEEEIVTNPDGSFSPIPNDSNARGVADLKLNDSRDELSYRFEIFGLDLSFLEQGTQNPDAFPVTEVDAPDNTVTQLHFHNAPAGANGPVVFSPASLLASGFDDLDDLKFENNNDKGSTIVSGIWDVNDPRPLTPGLVDELLSGNLYLNVHTVGIPGGEIRGQIEKVPEPTATLGLMLAGSIGMILARRKSLIS</sequence>
<dbReference type="InterPro" id="IPR013424">
    <property type="entry name" value="Ice-binding_C"/>
</dbReference>
<evidence type="ECO:0000313" key="3">
    <source>
        <dbReference type="EMBL" id="NER28971.1"/>
    </source>
</evidence>
<dbReference type="EMBL" id="JAAHFQ010000287">
    <property type="protein sequence ID" value="NER28971.1"/>
    <property type="molecule type" value="Genomic_DNA"/>
</dbReference>
<feature type="signal peptide" evidence="1">
    <location>
        <begin position="1"/>
        <end position="27"/>
    </location>
</feature>
<feature type="domain" description="CHRD" evidence="2">
    <location>
        <begin position="27"/>
        <end position="204"/>
    </location>
</feature>
<accession>A0A6B3NH55</accession>
<dbReference type="SMART" id="SM00754">
    <property type="entry name" value="CHRD"/>
    <property type="match status" value="1"/>
</dbReference>
<reference evidence="3" key="1">
    <citation type="submission" date="2019-11" db="EMBL/GenBank/DDBJ databases">
        <title>Genomic insights into an expanded diversity of filamentous marine cyanobacteria reveals the extraordinary biosynthetic potential of Moorea and Okeania.</title>
        <authorList>
            <person name="Ferreira Leao T."/>
            <person name="Wang M."/>
            <person name="Moss N."/>
            <person name="Da Silva R."/>
            <person name="Sanders J."/>
            <person name="Nurk S."/>
            <person name="Gurevich A."/>
            <person name="Humphrey G."/>
            <person name="Reher R."/>
            <person name="Zhu Q."/>
            <person name="Belda-Ferre P."/>
            <person name="Glukhov E."/>
            <person name="Rex R."/>
            <person name="Dorrestein P.C."/>
            <person name="Knight R."/>
            <person name="Pevzner P."/>
            <person name="Gerwick W.H."/>
            <person name="Gerwick L."/>
        </authorList>
    </citation>
    <scope>NUCLEOTIDE SEQUENCE</scope>
    <source>
        <strain evidence="3">SIO1C4</strain>
    </source>
</reference>
<protein>
    <submittedName>
        <fullName evidence="3">CHRD domain-containing protein</fullName>
    </submittedName>
</protein>
<name>A0A6B3NH55_9CYAN</name>
<keyword evidence="1" id="KW-0732">Signal</keyword>
<evidence type="ECO:0000259" key="2">
    <source>
        <dbReference type="PROSITE" id="PS50933"/>
    </source>
</evidence>
<dbReference type="Pfam" id="PF07452">
    <property type="entry name" value="CHRD"/>
    <property type="match status" value="1"/>
</dbReference>
<dbReference type="InterPro" id="IPR010895">
    <property type="entry name" value="CHRD"/>
</dbReference>
<proteinExistence type="predicted"/>
<dbReference type="PROSITE" id="PS50933">
    <property type="entry name" value="CHRD"/>
    <property type="match status" value="1"/>
</dbReference>